<dbReference type="RefSeq" id="WP_144975154.1">
    <property type="nucleotide sequence ID" value="NZ_CP036289.1"/>
</dbReference>
<dbReference type="Proteomes" id="UP000318626">
    <property type="component" value="Chromosome"/>
</dbReference>
<dbReference type="EMBL" id="CP036289">
    <property type="protein sequence ID" value="QDU76775.1"/>
    <property type="molecule type" value="Genomic_DNA"/>
</dbReference>
<proteinExistence type="predicted"/>
<dbReference type="AlphaFoldDB" id="A0A518CC24"/>
<keyword evidence="3" id="KW-1185">Reference proteome</keyword>
<feature type="chain" id="PRO_5022031000" description="SLA1 homology domain-containing protein" evidence="1">
    <location>
        <begin position="24"/>
        <end position="458"/>
    </location>
</feature>
<keyword evidence="1" id="KW-0732">Signal</keyword>
<protein>
    <recommendedName>
        <fullName evidence="4">SLA1 homology domain-containing protein</fullName>
    </recommendedName>
</protein>
<sequence precursor="true">MPYYLRCGVALVLFLFTCGSLPAADDLEKQLLKQGPLIMEQLKLRGYKNVGVLKFRVKKGNEDSSDAVGTLNLRLTKKLELALVVANDARNPMGLVGDASKVAAQIPGASHLSTEGRKKLFSREYPLAWGEEEVVPDAFLTGVALISSDLRTITVGILGFDQTSDSLFPVAKFQATPDLEDLLDSGESFTVRGVFDDGSLAMTQEERKDKATEEALTTSLTVKQETEDKSEPFESKVHPLNSSDAPVELEIRYDNQVQDIEFRDGAAFVAEPQEGQTVMLVIRRKSNNNRLGLVLKVNGENTLGRETVADAQAKTWVLEPDRKEWGFQGYYDSANNTMERFKVLSQAESKAKEIDYGEFVGSISVSIFPEQKVKPKVSTELLTDEGEDFQILTQGDFPSEKPSNLGALKQQLAQNVTRGLISNGETEGQTLGTTKFVKDSIPIMTATVKYYSPQDLPE</sequence>
<evidence type="ECO:0000256" key="1">
    <source>
        <dbReference type="SAM" id="SignalP"/>
    </source>
</evidence>
<organism evidence="2 3">
    <name type="scientific">Bremerella volcania</name>
    <dbReference type="NCBI Taxonomy" id="2527984"/>
    <lineage>
        <taxon>Bacteria</taxon>
        <taxon>Pseudomonadati</taxon>
        <taxon>Planctomycetota</taxon>
        <taxon>Planctomycetia</taxon>
        <taxon>Pirellulales</taxon>
        <taxon>Pirellulaceae</taxon>
        <taxon>Bremerella</taxon>
    </lineage>
</organism>
<evidence type="ECO:0000313" key="3">
    <source>
        <dbReference type="Proteomes" id="UP000318626"/>
    </source>
</evidence>
<evidence type="ECO:0008006" key="4">
    <source>
        <dbReference type="Google" id="ProtNLM"/>
    </source>
</evidence>
<dbReference type="KEGG" id="bvo:Pan97_38320"/>
<gene>
    <name evidence="2" type="ORF">Pan97_38320</name>
</gene>
<dbReference type="OrthoDB" id="261964at2"/>
<feature type="signal peptide" evidence="1">
    <location>
        <begin position="1"/>
        <end position="23"/>
    </location>
</feature>
<reference evidence="3" key="1">
    <citation type="submission" date="2019-02" db="EMBL/GenBank/DDBJ databases">
        <title>Deep-cultivation of Planctomycetes and their phenomic and genomic characterization uncovers novel biology.</title>
        <authorList>
            <person name="Wiegand S."/>
            <person name="Jogler M."/>
            <person name="Boedeker C."/>
            <person name="Pinto D."/>
            <person name="Vollmers J."/>
            <person name="Rivas-Marin E."/>
            <person name="Kohn T."/>
            <person name="Peeters S.H."/>
            <person name="Heuer A."/>
            <person name="Rast P."/>
            <person name="Oberbeckmann S."/>
            <person name="Bunk B."/>
            <person name="Jeske O."/>
            <person name="Meyerdierks A."/>
            <person name="Storesund J.E."/>
            <person name="Kallscheuer N."/>
            <person name="Luecker S."/>
            <person name="Lage O.M."/>
            <person name="Pohl T."/>
            <person name="Merkel B.J."/>
            <person name="Hornburger P."/>
            <person name="Mueller R.-W."/>
            <person name="Bruemmer F."/>
            <person name="Labrenz M."/>
            <person name="Spormann A.M."/>
            <person name="Op den Camp H."/>
            <person name="Overmann J."/>
            <person name="Amann R."/>
            <person name="Jetten M.S.M."/>
            <person name="Mascher T."/>
            <person name="Medema M.H."/>
            <person name="Devos D.P."/>
            <person name="Kaster A.-K."/>
            <person name="Ovreas L."/>
            <person name="Rohde M."/>
            <person name="Galperin M.Y."/>
            <person name="Jogler C."/>
        </authorList>
    </citation>
    <scope>NUCLEOTIDE SEQUENCE [LARGE SCALE GENOMIC DNA]</scope>
    <source>
        <strain evidence="3">Pan97</strain>
    </source>
</reference>
<accession>A0A518CC24</accession>
<evidence type="ECO:0000313" key="2">
    <source>
        <dbReference type="EMBL" id="QDU76775.1"/>
    </source>
</evidence>
<name>A0A518CC24_9BACT</name>